<proteinExistence type="predicted"/>
<name>A0A1J3CTZ4_NOCCA</name>
<evidence type="ECO:0000313" key="2">
    <source>
        <dbReference type="EMBL" id="JAU09336.1"/>
    </source>
</evidence>
<organism evidence="2">
    <name type="scientific">Noccaea caerulescens</name>
    <name type="common">Alpine penny-cress</name>
    <name type="synonym">Thlaspi caerulescens</name>
    <dbReference type="NCBI Taxonomy" id="107243"/>
    <lineage>
        <taxon>Eukaryota</taxon>
        <taxon>Viridiplantae</taxon>
        <taxon>Streptophyta</taxon>
        <taxon>Embryophyta</taxon>
        <taxon>Tracheophyta</taxon>
        <taxon>Spermatophyta</taxon>
        <taxon>Magnoliopsida</taxon>
        <taxon>eudicotyledons</taxon>
        <taxon>Gunneridae</taxon>
        <taxon>Pentapetalae</taxon>
        <taxon>rosids</taxon>
        <taxon>malvids</taxon>
        <taxon>Brassicales</taxon>
        <taxon>Brassicaceae</taxon>
        <taxon>Coluteocarpeae</taxon>
        <taxon>Noccaea</taxon>
    </lineage>
</organism>
<sequence>MLSWGGSCPRFEPGEFIRHEKEAHDNKVRVRHFLSLVDGNVAPNWDNEGDDENVTIMVRDILDDHIIPTAWDVSESQVCMRKKRKVYAPIIDSNYSTNPGVKDQQTNGDNENGGASNAAGNVTQDNDVYSVLHKLTDKVDTMGTDISNKLLAGSDAAIETKLDAAIETKLDARLNPITEMMAAFEKELNKLKGKNVVDISEEADNSNTNEDEEVSSNRLSWMGFS</sequence>
<feature type="region of interest" description="Disordered" evidence="1">
    <location>
        <begin position="201"/>
        <end position="225"/>
    </location>
</feature>
<dbReference type="AlphaFoldDB" id="A0A1J3CTZ4"/>
<feature type="compositionally biased region" description="Acidic residues" evidence="1">
    <location>
        <begin position="201"/>
        <end position="214"/>
    </location>
</feature>
<protein>
    <submittedName>
        <fullName evidence="2">Uncharacterized protein</fullName>
    </submittedName>
</protein>
<dbReference type="EMBL" id="GEVI01022984">
    <property type="protein sequence ID" value="JAU09336.1"/>
    <property type="molecule type" value="Transcribed_RNA"/>
</dbReference>
<reference evidence="2" key="1">
    <citation type="submission" date="2016-07" db="EMBL/GenBank/DDBJ databases">
        <title>De novo transcriptome assembly of four accessions of the metal hyperaccumulator plant Noccaea caerulescens.</title>
        <authorList>
            <person name="Blande D."/>
            <person name="Halimaa P."/>
            <person name="Tervahauta A.I."/>
            <person name="Aarts M.G."/>
            <person name="Karenlampi S.O."/>
        </authorList>
    </citation>
    <scope>NUCLEOTIDE SEQUENCE</scope>
</reference>
<evidence type="ECO:0000256" key="1">
    <source>
        <dbReference type="SAM" id="MobiDB-lite"/>
    </source>
</evidence>
<accession>A0A1J3CTZ4</accession>
<gene>
    <name evidence="2" type="ORF">GA_TR2233_c0_g1_i1_g.7223</name>
</gene>
<feature type="compositionally biased region" description="Polar residues" evidence="1">
    <location>
        <begin position="96"/>
        <end position="106"/>
    </location>
</feature>
<feature type="region of interest" description="Disordered" evidence="1">
    <location>
        <begin position="96"/>
        <end position="122"/>
    </location>
</feature>
<feature type="compositionally biased region" description="Low complexity" evidence="1">
    <location>
        <begin position="107"/>
        <end position="121"/>
    </location>
</feature>